<dbReference type="AlphaFoldDB" id="A0A380W1I7"/>
<protein>
    <submittedName>
        <fullName evidence="2">N-glycosyltransferase</fullName>
    </submittedName>
</protein>
<proteinExistence type="predicted"/>
<dbReference type="OrthoDB" id="174925at2"/>
<dbReference type="EMBL" id="UIGB01000001">
    <property type="protein sequence ID" value="SUU82848.1"/>
    <property type="molecule type" value="Genomic_DNA"/>
</dbReference>
<dbReference type="GO" id="GO:0016758">
    <property type="term" value="F:hexosyltransferase activity"/>
    <property type="evidence" value="ECO:0007669"/>
    <property type="project" value="UniProtKB-ARBA"/>
</dbReference>
<dbReference type="RefSeq" id="WP_002717632.1">
    <property type="nucleotide sequence ID" value="NZ_UFSI01000001.1"/>
</dbReference>
<dbReference type="PANTHER" id="PTHR22916:SF3">
    <property type="entry name" value="UDP-GLCNAC:BETAGAL BETA-1,3-N-ACETYLGLUCOSAMINYLTRANSFERASE-LIKE PROTEIN 1"/>
    <property type="match status" value="1"/>
</dbReference>
<reference evidence="2 3" key="1">
    <citation type="submission" date="2018-06" db="EMBL/GenBank/DDBJ databases">
        <authorList>
            <consortium name="Pathogen Informatics"/>
            <person name="Doyle S."/>
        </authorList>
    </citation>
    <scope>NUCLEOTIDE SEQUENCE [LARGE SCALE GENOMIC DNA]</scope>
    <source>
        <strain evidence="2 3">NCTC12722</strain>
    </source>
</reference>
<organism evidence="2 3">
    <name type="scientific">Afipia felis</name>
    <name type="common">Cat scratch disease bacillus</name>
    <dbReference type="NCBI Taxonomy" id="1035"/>
    <lineage>
        <taxon>Bacteria</taxon>
        <taxon>Pseudomonadati</taxon>
        <taxon>Pseudomonadota</taxon>
        <taxon>Alphaproteobacteria</taxon>
        <taxon>Hyphomicrobiales</taxon>
        <taxon>Nitrobacteraceae</taxon>
        <taxon>Afipia</taxon>
    </lineage>
</organism>
<dbReference type="InterPro" id="IPR029044">
    <property type="entry name" value="Nucleotide-diphossugar_trans"/>
</dbReference>
<evidence type="ECO:0000259" key="1">
    <source>
        <dbReference type="Pfam" id="PF00535"/>
    </source>
</evidence>
<dbReference type="Pfam" id="PF00535">
    <property type="entry name" value="Glycos_transf_2"/>
    <property type="match status" value="1"/>
</dbReference>
<keyword evidence="2" id="KW-0808">Transferase</keyword>
<dbReference type="SUPFAM" id="SSF53448">
    <property type="entry name" value="Nucleotide-diphospho-sugar transferases"/>
    <property type="match status" value="1"/>
</dbReference>
<name>A0A380W1I7_AFIFE</name>
<gene>
    <name evidence="2" type="ORF">NCTC12722_00005</name>
</gene>
<dbReference type="PANTHER" id="PTHR22916">
    <property type="entry name" value="GLYCOSYLTRANSFERASE"/>
    <property type="match status" value="1"/>
</dbReference>
<dbReference type="Gene3D" id="3.90.550.10">
    <property type="entry name" value="Spore Coat Polysaccharide Biosynthesis Protein SpsA, Chain A"/>
    <property type="match status" value="1"/>
</dbReference>
<dbReference type="CDD" id="cd00761">
    <property type="entry name" value="Glyco_tranf_GTA_type"/>
    <property type="match status" value="1"/>
</dbReference>
<sequence>MGTPAQNATETPVMQSVAVIVAAYNAESTIVASVESILLGTTPCHIYVVDDCSRIPAATALSHLEDRIEIIRLDQNVGPAAARNIAIDRAIKAGFEFIAIQDADDISFPTRLEKQIAFMRGHPRVGACGTWTCLLDENLTGAFSPELEAKAVAVRETKKIGNFGTWTLLFDEQSQRTVHLFSRVTDPKDVRNTMFFNIGLSHTSAVMRSEALRKVGLYSTDYPAAEDYELMRRIGTQFDLANIPECLVHYRISPGGISQSRRRRQLYDRLMIQVKYFEVTQWRAWVGAAKTLATMVIPRQLKDMIRSA</sequence>
<evidence type="ECO:0000313" key="3">
    <source>
        <dbReference type="Proteomes" id="UP000254343"/>
    </source>
</evidence>
<evidence type="ECO:0000313" key="2">
    <source>
        <dbReference type="EMBL" id="SUU82848.1"/>
    </source>
</evidence>
<feature type="domain" description="Glycosyltransferase 2-like" evidence="1">
    <location>
        <begin position="19"/>
        <end position="134"/>
    </location>
</feature>
<accession>A0A380W1I7</accession>
<dbReference type="Proteomes" id="UP000254343">
    <property type="component" value="Unassembled WGS sequence"/>
</dbReference>
<dbReference type="InterPro" id="IPR001173">
    <property type="entry name" value="Glyco_trans_2-like"/>
</dbReference>